<dbReference type="CDD" id="cd12148">
    <property type="entry name" value="fungal_TF_MHR"/>
    <property type="match status" value="1"/>
</dbReference>
<keyword evidence="6" id="KW-0663">Pyridoxal phosphate</keyword>
<comment type="catalytic activity">
    <reaction evidence="8 9">
        <text>L-aspartate + 2-oxoglutarate = oxaloacetate + L-glutamate</text>
        <dbReference type="Rhea" id="RHEA:21824"/>
        <dbReference type="ChEBI" id="CHEBI:16452"/>
        <dbReference type="ChEBI" id="CHEBI:16810"/>
        <dbReference type="ChEBI" id="CHEBI:29985"/>
        <dbReference type="ChEBI" id="CHEBI:29991"/>
        <dbReference type="EC" id="2.6.1.1"/>
    </reaction>
</comment>
<dbReference type="InterPro" id="IPR004838">
    <property type="entry name" value="NHTrfase_class1_PyrdxlP-BS"/>
</dbReference>
<keyword evidence="5 9" id="KW-0808">Transferase</keyword>
<evidence type="ECO:0000256" key="2">
    <source>
        <dbReference type="ARBA" id="ARBA00007441"/>
    </source>
</evidence>
<dbReference type="SMART" id="SM00906">
    <property type="entry name" value="Fungal_trans"/>
    <property type="match status" value="1"/>
</dbReference>
<reference evidence="12" key="1">
    <citation type="submission" date="2021-12" db="EMBL/GenBank/DDBJ databases">
        <title>Curvularia clavata genome.</title>
        <authorList>
            <person name="Cao Y."/>
        </authorList>
    </citation>
    <scope>NUCLEOTIDE SEQUENCE</scope>
    <source>
        <strain evidence="12">Yc1106</strain>
    </source>
</reference>
<feature type="region of interest" description="Disordered" evidence="10">
    <location>
        <begin position="428"/>
        <end position="498"/>
    </location>
</feature>
<dbReference type="Pfam" id="PF00155">
    <property type="entry name" value="Aminotran_1_2"/>
    <property type="match status" value="1"/>
</dbReference>
<evidence type="ECO:0000256" key="6">
    <source>
        <dbReference type="ARBA" id="ARBA00022898"/>
    </source>
</evidence>
<dbReference type="CDD" id="cd00609">
    <property type="entry name" value="AAT_like"/>
    <property type="match status" value="1"/>
</dbReference>
<dbReference type="Pfam" id="PF04082">
    <property type="entry name" value="Fungal_trans"/>
    <property type="match status" value="1"/>
</dbReference>
<dbReference type="GO" id="GO:0003677">
    <property type="term" value="F:DNA binding"/>
    <property type="evidence" value="ECO:0007669"/>
    <property type="project" value="InterPro"/>
</dbReference>
<dbReference type="OrthoDB" id="3990906at2759"/>
<evidence type="ECO:0000256" key="7">
    <source>
        <dbReference type="ARBA" id="ARBA00023242"/>
    </source>
</evidence>
<name>A0A9Q8Z6E8_CURCL</name>
<dbReference type="SUPFAM" id="SSF53383">
    <property type="entry name" value="PLP-dependent transferases"/>
    <property type="match status" value="1"/>
</dbReference>
<sequence length="1063" mass="118859">MFRSVPPSPADPVYLLSQQVREDTAPEKVDLGVGVYRNERGLYHELRALGAAKRILAQQDANHDYEVTTGSAAFLTNAAKVLFGWEADILSSGRVTSVQAISGTGAIHLGALFLARTPSFQGKKVYIGTPAWGNYVPLFNLVGFEVVTYRHYDVSTGTVDFDSVLTATRSADAGSIFVLQGCCHNPSGADFSLAQWDRLADEMQAKKLFPLFDMAYQGLGASLDEDAYGLRLFAGRNLELLACQSFSKNFGLYGERVGVLHAVSQDADVAARVYERLRCLIRWEFSSSPAYGARLVNIILSDNELRQDWQTELAQIQKRLADNRKALHAELVEKRSAPGNWSSILSSNGLFCFLPLSPQQCERLAAEFHIHMLRNGRINVAGLNRSNMDHVASALVKVMSSPFSRFYLSDLQQKVARLERSLSHIETNPALARESREHGEDQVQAGSFHREQSLQPPRCGDREPGETSRSSPTETRDNSPKTDQGNGESHELTNPLLESPSKFMAASSGRSFYLGTSSNWSFHGQVLNVVHQHIRRTPLPGTDFLFDGSAYDLPWDGTRSVLETNAPVIPSIDYAIFLVNAVKFHCGQLVHLFDEEEFNAKMYAFYGNAEPNKPQEGLWYVQFLLIIAFGRTLVQRKHRASKPPGADFFVHALQLLPDTSRLCREPLLASEILCGIALYLQALDSRNAAHVTIGQAMRIALAEGMHTDMPVSELGEAFVQRCRKIWWSIYILDRQMSSQMGVPQSIRDDEITCQLTHFPGSVQRTAALKMQIRLARIYADIARSVYGPKGRLRKKFVISIKALLDDMAAIAEELRNSFPLHSDERLGGISRMPAHLHLMYYQKVFESPKEVGPLVSSRKIRPLLSMSLDASQKILNILESLQEQDLLETFLPWDLDSLFVSTMVLVLIRFVDDTLSENSSAWISKAFAFLDTMISNGNKIAESRAAELRKLEELLSEYSVNRTRQQYTTPLLPQQQQPVGQYQPPPDRNLMRSDMQSPQIMMNSEAMGMYTAFSDESSGFGDDLTAEQILAVAESMDLGTTDWLNTLATMDTYQMVDPQEHHI</sequence>
<comment type="similarity">
    <text evidence="2">Belongs to the class-I pyridoxal-phosphate-dependent aminotransferase family.</text>
</comment>
<dbReference type="Proteomes" id="UP001056012">
    <property type="component" value="Chromosome 2"/>
</dbReference>
<dbReference type="InterPro" id="IPR007219">
    <property type="entry name" value="XnlR_reg_dom"/>
</dbReference>
<dbReference type="GO" id="GO:0030170">
    <property type="term" value="F:pyridoxal phosphate binding"/>
    <property type="evidence" value="ECO:0007669"/>
    <property type="project" value="InterPro"/>
</dbReference>
<dbReference type="PANTHER" id="PTHR11879">
    <property type="entry name" value="ASPARTATE AMINOTRANSFERASE"/>
    <property type="match status" value="1"/>
</dbReference>
<dbReference type="EMBL" id="CP089275">
    <property type="protein sequence ID" value="USP74748.1"/>
    <property type="molecule type" value="Genomic_DNA"/>
</dbReference>
<dbReference type="InterPro" id="IPR004839">
    <property type="entry name" value="Aminotransferase_I/II_large"/>
</dbReference>
<keyword evidence="13" id="KW-1185">Reference proteome</keyword>
<evidence type="ECO:0000256" key="9">
    <source>
        <dbReference type="RuleBase" id="RU000480"/>
    </source>
</evidence>
<dbReference type="GO" id="GO:0008270">
    <property type="term" value="F:zinc ion binding"/>
    <property type="evidence" value="ECO:0007669"/>
    <property type="project" value="InterPro"/>
</dbReference>
<comment type="subunit">
    <text evidence="3 9">Homodimer.</text>
</comment>
<dbReference type="GO" id="GO:0006351">
    <property type="term" value="P:DNA-templated transcription"/>
    <property type="evidence" value="ECO:0007669"/>
    <property type="project" value="InterPro"/>
</dbReference>
<keyword evidence="4 9" id="KW-0032">Aminotransferase</keyword>
<accession>A0A9Q8Z6E8</accession>
<keyword evidence="7" id="KW-0539">Nucleus</keyword>
<feature type="domain" description="Xylanolytic transcriptional activator regulatory" evidence="11">
    <location>
        <begin position="689"/>
        <end position="762"/>
    </location>
</feature>
<evidence type="ECO:0000313" key="13">
    <source>
        <dbReference type="Proteomes" id="UP001056012"/>
    </source>
</evidence>
<dbReference type="NCBIfam" id="NF006719">
    <property type="entry name" value="PRK09257.1"/>
    <property type="match status" value="1"/>
</dbReference>
<dbReference type="InterPro" id="IPR015422">
    <property type="entry name" value="PyrdxlP-dep_Trfase_small"/>
</dbReference>
<dbReference type="PANTHER" id="PTHR11879:SF22">
    <property type="entry name" value="ASPARTATE AMINOTRANSFERASE, MITOCHONDRIAL"/>
    <property type="match status" value="1"/>
</dbReference>
<evidence type="ECO:0000313" key="12">
    <source>
        <dbReference type="EMBL" id="USP74748.1"/>
    </source>
</evidence>
<evidence type="ECO:0000256" key="4">
    <source>
        <dbReference type="ARBA" id="ARBA00022576"/>
    </source>
</evidence>
<organism evidence="12 13">
    <name type="scientific">Curvularia clavata</name>
    <dbReference type="NCBI Taxonomy" id="95742"/>
    <lineage>
        <taxon>Eukaryota</taxon>
        <taxon>Fungi</taxon>
        <taxon>Dikarya</taxon>
        <taxon>Ascomycota</taxon>
        <taxon>Pezizomycotina</taxon>
        <taxon>Dothideomycetes</taxon>
        <taxon>Pleosporomycetidae</taxon>
        <taxon>Pleosporales</taxon>
        <taxon>Pleosporineae</taxon>
        <taxon>Pleosporaceae</taxon>
        <taxon>Curvularia</taxon>
    </lineage>
</organism>
<evidence type="ECO:0000256" key="10">
    <source>
        <dbReference type="SAM" id="MobiDB-lite"/>
    </source>
</evidence>
<evidence type="ECO:0000256" key="1">
    <source>
        <dbReference type="ARBA" id="ARBA00001933"/>
    </source>
</evidence>
<proteinExistence type="inferred from homology"/>
<evidence type="ECO:0000256" key="5">
    <source>
        <dbReference type="ARBA" id="ARBA00022679"/>
    </source>
</evidence>
<dbReference type="PRINTS" id="PR00799">
    <property type="entry name" value="TRANSAMINASE"/>
</dbReference>
<evidence type="ECO:0000256" key="8">
    <source>
        <dbReference type="ARBA" id="ARBA00049185"/>
    </source>
</evidence>
<dbReference type="Gene3D" id="3.90.1150.10">
    <property type="entry name" value="Aspartate Aminotransferase, domain 1"/>
    <property type="match status" value="1"/>
</dbReference>
<dbReference type="VEuPathDB" id="FungiDB:yc1106_02022"/>
<dbReference type="InterPro" id="IPR000796">
    <property type="entry name" value="Asp_trans"/>
</dbReference>
<comment type="miscellaneous">
    <text evidence="9">In eukaryotes there are cytoplasmic, mitochondrial and chloroplastic isozymes.</text>
</comment>
<dbReference type="PROSITE" id="PS00105">
    <property type="entry name" value="AA_TRANSFER_CLASS_1"/>
    <property type="match status" value="1"/>
</dbReference>
<dbReference type="EC" id="2.6.1.1" evidence="9"/>
<dbReference type="InterPro" id="IPR015421">
    <property type="entry name" value="PyrdxlP-dep_Trfase_major"/>
</dbReference>
<gene>
    <name evidence="12" type="ORF">yc1106_02022</name>
</gene>
<comment type="cofactor">
    <cofactor evidence="1">
        <name>pyridoxal 5'-phosphate</name>
        <dbReference type="ChEBI" id="CHEBI:597326"/>
    </cofactor>
</comment>
<dbReference type="GO" id="GO:0006520">
    <property type="term" value="P:amino acid metabolic process"/>
    <property type="evidence" value="ECO:0007669"/>
    <property type="project" value="InterPro"/>
</dbReference>
<dbReference type="Gene3D" id="3.40.640.10">
    <property type="entry name" value="Type I PLP-dependent aspartate aminotransferase-like (Major domain)"/>
    <property type="match status" value="1"/>
</dbReference>
<dbReference type="GO" id="GO:0004069">
    <property type="term" value="F:L-aspartate:2-oxoglutarate aminotransferase activity"/>
    <property type="evidence" value="ECO:0007669"/>
    <property type="project" value="UniProtKB-EC"/>
</dbReference>
<protein>
    <recommendedName>
        <fullName evidence="9">Aspartate aminotransferase</fullName>
        <ecNumber evidence="9">2.6.1.1</ecNumber>
    </recommendedName>
</protein>
<dbReference type="AlphaFoldDB" id="A0A9Q8Z6E8"/>
<dbReference type="InterPro" id="IPR015424">
    <property type="entry name" value="PyrdxlP-dep_Trfase"/>
</dbReference>
<evidence type="ECO:0000259" key="11">
    <source>
        <dbReference type="SMART" id="SM00906"/>
    </source>
</evidence>
<evidence type="ECO:0000256" key="3">
    <source>
        <dbReference type="ARBA" id="ARBA00011738"/>
    </source>
</evidence>